<proteinExistence type="predicted"/>
<feature type="region of interest" description="Disordered" evidence="1">
    <location>
        <begin position="154"/>
        <end position="297"/>
    </location>
</feature>
<feature type="compositionally biased region" description="Polar residues" evidence="1">
    <location>
        <begin position="897"/>
        <end position="908"/>
    </location>
</feature>
<feature type="region of interest" description="Disordered" evidence="1">
    <location>
        <begin position="1016"/>
        <end position="1198"/>
    </location>
</feature>
<dbReference type="Proteomes" id="UP001294444">
    <property type="component" value="Unassembled WGS sequence"/>
</dbReference>
<feature type="compositionally biased region" description="Low complexity" evidence="1">
    <location>
        <begin position="1072"/>
        <end position="1090"/>
    </location>
</feature>
<feature type="compositionally biased region" description="Basic residues" evidence="1">
    <location>
        <begin position="1057"/>
        <end position="1071"/>
    </location>
</feature>
<feature type="region of interest" description="Disordered" evidence="1">
    <location>
        <begin position="674"/>
        <end position="767"/>
    </location>
</feature>
<organism evidence="2 3">
    <name type="scientific">Melanopsichium pennsylvanicum</name>
    <dbReference type="NCBI Taxonomy" id="63383"/>
    <lineage>
        <taxon>Eukaryota</taxon>
        <taxon>Fungi</taxon>
        <taxon>Dikarya</taxon>
        <taxon>Basidiomycota</taxon>
        <taxon>Ustilaginomycotina</taxon>
        <taxon>Ustilaginomycetes</taxon>
        <taxon>Ustilaginales</taxon>
        <taxon>Ustilaginaceae</taxon>
        <taxon>Melanopsichium</taxon>
    </lineage>
</organism>
<feature type="compositionally biased region" description="Low complexity" evidence="1">
    <location>
        <begin position="185"/>
        <end position="201"/>
    </location>
</feature>
<reference evidence="2" key="1">
    <citation type="submission" date="2023-10" db="EMBL/GenBank/DDBJ databases">
        <authorList>
            <person name="Guldener U."/>
        </authorList>
    </citation>
    <scope>NUCLEOTIDE SEQUENCE</scope>
    <source>
        <strain evidence="2">Mp4</strain>
    </source>
</reference>
<feature type="region of interest" description="Disordered" evidence="1">
    <location>
        <begin position="942"/>
        <end position="988"/>
    </location>
</feature>
<feature type="compositionally biased region" description="Low complexity" evidence="1">
    <location>
        <begin position="643"/>
        <end position="657"/>
    </location>
</feature>
<feature type="region of interest" description="Disordered" evidence="1">
    <location>
        <begin position="630"/>
        <end position="662"/>
    </location>
</feature>
<feature type="compositionally biased region" description="Polar residues" evidence="1">
    <location>
        <begin position="279"/>
        <end position="292"/>
    </location>
</feature>
<dbReference type="AlphaFoldDB" id="A0AAJ5C621"/>
<protein>
    <submittedName>
        <fullName evidence="2">Uncharacterized protein</fullName>
    </submittedName>
</protein>
<feature type="compositionally biased region" description="Polar residues" evidence="1">
    <location>
        <begin position="202"/>
        <end position="217"/>
    </location>
</feature>
<gene>
    <name evidence="2" type="ORF">MEPE_03803</name>
</gene>
<name>A0AAJ5C621_9BASI</name>
<feature type="compositionally biased region" description="Pro residues" evidence="1">
    <location>
        <begin position="1110"/>
        <end position="1120"/>
    </location>
</feature>
<feature type="region of interest" description="Disordered" evidence="1">
    <location>
        <begin position="568"/>
        <end position="598"/>
    </location>
</feature>
<feature type="compositionally biased region" description="Low complexity" evidence="1">
    <location>
        <begin position="1130"/>
        <end position="1144"/>
    </location>
</feature>
<accession>A0AAJ5C621</accession>
<sequence>MSAATPTAAAAAANAAATSTLRAWLPHKHFFGFKTRLFSKNILYTRDIFSHLTSSWTSTCISSGLLFLLSYFLYLRLAVSSGSTAQTKPLWQLSVMLAAGATVSRLDTELDSDEYEDDDSPDRSRSSSGFLASSKERESLRRILARDNNKRSSIVRITSSDPSSVLSESPMQVDLEPSTKRSFWPAPVSNASPSDSNNPNSTLTASPTLGPTPSSGGNRRRREPGRLLNAEAGRRQHTASPSRSPLASTAALPTRPTRIRPVNSASPLGRTAARKKRNSTSSLSSVDGNSPRPTLRKEDSWADEAILQHEKEQLLHSPSMASETSFTSAAAMDHSGFENDDAQGGLLIPSPTSSTFSISRAPSILKKRPQTFRTASLRDIDISYSLMQRKASLPTKFAFGTDPGALQPQAELLQTHGVSLPLNTSTAPPPYQQHISHLASPQTDLVVFAPKTKSIRLIEPDWTPHLDQHIRAKERLETATRFAAFKLSTSDMTNKQSAAEVDVDDFWFERFTQSTAAAGRDWDWRKRRARMQRAAALGMALGQSGFASPPNTPASNVLGAAGAGNVGKTDVQLQQQQREADSKTAPAAQAASSGTQKQLPAAPLVTFTEQQLQSAPQLSINTEYGRRAKIQFPPSPTAEGNDTPMSPTPTGTSTPMGGIFGAVLPKSDSVSAVMAARMAQRHRASDDASIHSKGDGGGGGVGKINRRQLSAFAASASPTNSTSNESASTSSPGREVATFPLATNQSYADARSDSPTGIPGRLSSLSGTMGRKVSLTNLRAGFGRKSGSGDFLATDASGMELVHNSPDLDIESTVGERSRMETTGSSFEKGPRSSADMYRTMTNVPPCRPLDDDLSLSRTDSQLRHHQQEPKQPSHSKSKPKKTPSYLGGNPFAKLSSAPTPTTGSSFYSKEGERGEEMAEELLPTPPFARINFDQANRDSIEDVGSLNSSNGSSTNKGVGGSSSSSSDSLRRRMRARSATDSYMPPISTSLPLVSVLLNRTNPITARNDGLGSLSAAGGGCGGTGPPVVKSRTRNGSRSSIVQSASNAKVDLGQRHSSIHHHHQHHQHHQHTQGSSDTSSSTTSRGSIRQHSSPKSRRKDYITVGGTAAPPEPSMQPEPAPRGMVRRARSASISSNGSSIANSSKMGSRKASFNKDGSATATSCGIGGGLGLLMTESNPGTPADDRRPDPFAMTALEA</sequence>
<keyword evidence="3" id="KW-1185">Reference proteome</keyword>
<evidence type="ECO:0000313" key="2">
    <source>
        <dbReference type="EMBL" id="SNX85094.1"/>
    </source>
</evidence>
<feature type="compositionally biased region" description="Polar residues" evidence="1">
    <location>
        <begin position="238"/>
        <end position="247"/>
    </location>
</feature>
<feature type="compositionally biased region" description="Low complexity" evidence="1">
    <location>
        <begin position="944"/>
        <end position="968"/>
    </location>
</feature>
<feature type="region of interest" description="Disordered" evidence="1">
    <location>
        <begin position="109"/>
        <end position="134"/>
    </location>
</feature>
<feature type="region of interest" description="Disordered" evidence="1">
    <location>
        <begin position="808"/>
        <end position="927"/>
    </location>
</feature>
<evidence type="ECO:0000313" key="3">
    <source>
        <dbReference type="Proteomes" id="UP001294444"/>
    </source>
</evidence>
<feature type="compositionally biased region" description="Basic and acidic residues" evidence="1">
    <location>
        <begin position="683"/>
        <end position="694"/>
    </location>
</feature>
<feature type="compositionally biased region" description="Polar residues" evidence="1">
    <location>
        <begin position="1034"/>
        <end position="1047"/>
    </location>
</feature>
<feature type="compositionally biased region" description="Low complexity" evidence="1">
    <location>
        <begin position="159"/>
        <end position="169"/>
    </location>
</feature>
<evidence type="ECO:0000256" key="1">
    <source>
        <dbReference type="SAM" id="MobiDB-lite"/>
    </source>
</evidence>
<comment type="caution">
    <text evidence="2">The sequence shown here is derived from an EMBL/GenBank/DDBJ whole genome shotgun (WGS) entry which is preliminary data.</text>
</comment>
<dbReference type="EMBL" id="OAPG01000008">
    <property type="protein sequence ID" value="SNX85094.1"/>
    <property type="molecule type" value="Genomic_DNA"/>
</dbReference>
<feature type="compositionally biased region" description="Acidic residues" evidence="1">
    <location>
        <begin position="109"/>
        <end position="120"/>
    </location>
</feature>
<feature type="compositionally biased region" description="Low complexity" evidence="1">
    <location>
        <begin position="710"/>
        <end position="732"/>
    </location>
</feature>